<name>A8I9M9_AZOC5</name>
<dbReference type="Pfam" id="PF16822">
    <property type="entry name" value="ALGX"/>
    <property type="match status" value="1"/>
</dbReference>
<reference evidence="8 9" key="1">
    <citation type="journal article" date="2007" name="Appl. Environ. Microbiol.">
        <title>Rhizobial factors required for stem nodule maturation and maintenance in Sesbania rostrata-Azorhizobium caulinodans ORS571 symbiosis.</title>
        <authorList>
            <person name="Suzuki S."/>
            <person name="Aono T."/>
            <person name="Lee KB."/>
            <person name="Suzuki T."/>
            <person name="Liu CT."/>
            <person name="Miwa H."/>
            <person name="Wakao S."/>
            <person name="Iki T."/>
            <person name="Oyaizu H."/>
        </authorList>
    </citation>
    <scope>NUCLEOTIDE SEQUENCE [LARGE SCALE GENOMIC DNA]</scope>
    <source>
        <strain evidence="9">ATCC 43989 / DSM 5975 / JCM 20966 / LMG 6465 / NBRC 14845 / NCIMB 13405 / ORS 571</strain>
    </source>
</reference>
<reference evidence="8 9" key="3">
    <citation type="journal article" date="2008" name="BMC Genomics">
        <title>The genome of the versatile nitrogen fixer Azorhizobium caulinodans ORS571.</title>
        <authorList>
            <person name="Lee KB."/>
            <person name="Backer P.D."/>
            <person name="Aono T."/>
            <person name="Liu CT."/>
            <person name="Suzuki S."/>
            <person name="Suzuki T."/>
            <person name="Kaneko T."/>
            <person name="Yamada M."/>
            <person name="Tabata S."/>
            <person name="Kupfer D.M."/>
            <person name="Najar F.Z."/>
            <person name="Wiley G.B."/>
            <person name="Roe B."/>
            <person name="Binnewies T.T."/>
            <person name="Ussery D.W."/>
            <person name="D'Haeze W."/>
            <person name="Herder J.D."/>
            <person name="Gevers D."/>
            <person name="Vereecke D."/>
            <person name="Holsters M."/>
            <person name="Oyaizu H."/>
        </authorList>
    </citation>
    <scope>NUCLEOTIDE SEQUENCE [LARGE SCALE GENOMIC DNA]</scope>
    <source>
        <strain evidence="9">ATCC 43989 / DSM 5975 / JCM 20966 / LMG 6465 / NBRC 14845 / NCIMB 13405 / ORS 571</strain>
    </source>
</reference>
<evidence type="ECO:0000313" key="9">
    <source>
        <dbReference type="Proteomes" id="UP000000270"/>
    </source>
</evidence>
<organism evidence="8 9">
    <name type="scientific">Azorhizobium caulinodans (strain ATCC 43989 / DSM 5975 / JCM 20966 / LMG 6465 / NBRC 14845 / NCIMB 13405 / ORS 571)</name>
    <dbReference type="NCBI Taxonomy" id="438753"/>
    <lineage>
        <taxon>Bacteria</taxon>
        <taxon>Pseudomonadati</taxon>
        <taxon>Pseudomonadota</taxon>
        <taxon>Alphaproteobacteria</taxon>
        <taxon>Hyphomicrobiales</taxon>
        <taxon>Xanthobacteraceae</taxon>
        <taxon>Azorhizobium</taxon>
    </lineage>
</organism>
<feature type="domain" description="AlgX/AlgJ SGNH hydrolase-like" evidence="7">
    <location>
        <begin position="93"/>
        <end position="216"/>
    </location>
</feature>
<proteinExistence type="predicted"/>
<reference evidence="8 9" key="4">
    <citation type="journal article" date="2009" name="Appl. Environ. Microbiol.">
        <title>Comparative genome-wide transcriptional profiling of Azorhizobium caulinodans ORS571 grown under free-living and symbiotic conditions.</title>
        <authorList>
            <person name="Tsukada S."/>
            <person name="Aono T."/>
            <person name="Akiba N."/>
            <person name="Lee KB."/>
            <person name="Liu CT."/>
            <person name="Toyazaki H."/>
            <person name="Oyaizu H."/>
        </authorList>
    </citation>
    <scope>NUCLEOTIDE SEQUENCE [LARGE SCALE GENOMIC DNA]</scope>
    <source>
        <strain evidence="9">ATCC 43989 / DSM 5975 / JCM 20966 / LMG 6465 / NBRC 14845 / NCIMB 13405 / ORS 571</strain>
    </source>
</reference>
<reference evidence="8 9" key="6">
    <citation type="journal article" date="2011" name="Appl. Environ. Microbiol.">
        <title>Involvement of the azorhizobial chromosome partition gene (parA) in the onset of bacteroid differentiation during Sesbania rostrata stem nodule development.</title>
        <authorList>
            <person name="Liu CT."/>
            <person name="Lee KB."/>
            <person name="Wang YS."/>
            <person name="Peng MH."/>
            <person name="Lee KT."/>
            <person name="Suzuki S."/>
            <person name="Suzuki T."/>
            <person name="Oyaizu H."/>
        </authorList>
    </citation>
    <scope>NUCLEOTIDE SEQUENCE [LARGE SCALE GENOMIC DNA]</scope>
    <source>
        <strain evidence="9">ATCC 43989 / DSM 5975 / JCM 20966 / LMG 6465 / NBRC 14845 / NCIMB 13405 / ORS 571</strain>
    </source>
</reference>
<dbReference type="KEGG" id="azc:AZC_2810"/>
<protein>
    <recommendedName>
        <fullName evidence="7">AlgX/AlgJ SGNH hydrolase-like domain-containing protein</fullName>
    </recommendedName>
</protein>
<comment type="pathway">
    <text evidence="2">Glycan biosynthesis; alginate biosynthesis.</text>
</comment>
<evidence type="ECO:0000256" key="5">
    <source>
        <dbReference type="ARBA" id="ARBA00022764"/>
    </source>
</evidence>
<dbReference type="eggNOG" id="ENOG50314YF">
    <property type="taxonomic scope" value="Bacteria"/>
</dbReference>
<evidence type="ECO:0000256" key="3">
    <source>
        <dbReference type="ARBA" id="ARBA00022679"/>
    </source>
</evidence>
<dbReference type="HOGENOM" id="CLU_711619_0_0_5"/>
<dbReference type="UniPathway" id="UPA00286"/>
<dbReference type="GO" id="GO:0042597">
    <property type="term" value="C:periplasmic space"/>
    <property type="evidence" value="ECO:0007669"/>
    <property type="project" value="UniProtKB-SubCell"/>
</dbReference>
<keyword evidence="3" id="KW-0808">Transferase</keyword>
<dbReference type="InterPro" id="IPR031811">
    <property type="entry name" value="ALGX/ALGJ_SGNH-like"/>
</dbReference>
<comment type="subcellular location">
    <subcellularLocation>
        <location evidence="1">Periplasm</location>
    </subcellularLocation>
</comment>
<keyword evidence="5" id="KW-0574">Periplasm</keyword>
<sequence length="379" mass="42307">MTMLSHHRRYLGAVVLVILALLLAANFVPDPLGRGVWRGRSRPPANEAQRLLWKVQDFSLYVQDNFGFRASLPALRRTVRAALDAPNDRNIYEGSNGHLFWGRENTPAQSSGDLVRAEAVERFVAMAKALQDELAPQGGRVVVAIPPNAQSVELRDLPDWQKDFTPRPTEYDLLLAGLKADGIAAVDLRKVLGEAPFTGPRYMRSDTHWTFASSVYAFNAALRAGGHPDWTVDPNVLIGPLEPAPPGDLVRTSRNARPVHDQNFVPRFQPPDAPIERSPVLRAPHEHPAFRPYVQRFRPEGPRVLIIGDSFTIGTWTRLFAGTPVAEAGWMHFSRRTLGYCGFDAADVKDFKPDLVILARTERLFPCLDDAWPDHLPEP</sequence>
<dbReference type="AlphaFoldDB" id="A8I9M9"/>
<dbReference type="STRING" id="438753.AZC_2810"/>
<evidence type="ECO:0000313" key="8">
    <source>
        <dbReference type="EMBL" id="BAF88808.1"/>
    </source>
</evidence>
<evidence type="ECO:0000256" key="2">
    <source>
        <dbReference type="ARBA" id="ARBA00005182"/>
    </source>
</evidence>
<dbReference type="RefSeq" id="WP_012171334.1">
    <property type="nucleotide sequence ID" value="NC_009937.1"/>
</dbReference>
<accession>A8I9M9</accession>
<dbReference type="Proteomes" id="UP000000270">
    <property type="component" value="Chromosome"/>
</dbReference>
<reference evidence="9" key="2">
    <citation type="submission" date="2007-04" db="EMBL/GenBank/DDBJ databases">
        <title>Complete genome sequence of the nitrogen-fixing bacterium Azorhizobium caulinodans ORS571.</title>
        <authorList>
            <person name="Lee K.B."/>
            <person name="Backer P.D."/>
            <person name="Aono T."/>
            <person name="Liu C.T."/>
            <person name="Suzuki S."/>
            <person name="Suzuki T."/>
            <person name="Kaneko T."/>
            <person name="Yamada M."/>
            <person name="Tabata S."/>
            <person name="Kupfer D.M."/>
            <person name="Najar F.Z."/>
            <person name="Wiley G.B."/>
            <person name="Roe B."/>
            <person name="Binnewies T."/>
            <person name="Ussery D."/>
            <person name="Vereecke D."/>
            <person name="Gevers D."/>
            <person name="Holsters M."/>
            <person name="Oyaizu H."/>
        </authorList>
    </citation>
    <scope>NUCLEOTIDE SEQUENCE [LARGE SCALE GENOMIC DNA]</scope>
    <source>
        <strain evidence="9">ATCC 43989 / DSM 5975 / JCM 20966 / LMG 6465 / NBRC 14845 / NCIMB 13405 / ORS 571</strain>
    </source>
</reference>
<evidence type="ECO:0000256" key="4">
    <source>
        <dbReference type="ARBA" id="ARBA00022729"/>
    </source>
</evidence>
<dbReference type="SUPFAM" id="SSF52266">
    <property type="entry name" value="SGNH hydrolase"/>
    <property type="match status" value="1"/>
</dbReference>
<evidence type="ECO:0000259" key="7">
    <source>
        <dbReference type="Pfam" id="PF16822"/>
    </source>
</evidence>
<evidence type="ECO:0000256" key="1">
    <source>
        <dbReference type="ARBA" id="ARBA00004418"/>
    </source>
</evidence>
<keyword evidence="4" id="KW-0732">Signal</keyword>
<dbReference type="GO" id="GO:0042121">
    <property type="term" value="P:alginic acid biosynthetic process"/>
    <property type="evidence" value="ECO:0007669"/>
    <property type="project" value="UniProtKB-UniPathway"/>
</dbReference>
<keyword evidence="9" id="KW-1185">Reference proteome</keyword>
<dbReference type="GO" id="GO:0016740">
    <property type="term" value="F:transferase activity"/>
    <property type="evidence" value="ECO:0007669"/>
    <property type="project" value="UniProtKB-KW"/>
</dbReference>
<gene>
    <name evidence="8" type="ordered locus">AZC_2810</name>
</gene>
<dbReference type="EMBL" id="AP009384">
    <property type="protein sequence ID" value="BAF88808.1"/>
    <property type="molecule type" value="Genomic_DNA"/>
</dbReference>
<evidence type="ECO:0000256" key="6">
    <source>
        <dbReference type="ARBA" id="ARBA00022841"/>
    </source>
</evidence>
<keyword evidence="6" id="KW-0016">Alginate biosynthesis</keyword>
<reference evidence="8 9" key="5">
    <citation type="journal article" date="2010" name="Appl. Environ. Microbiol.">
        <title>phrR-like gene praR of Azorhizobium caulinodans ORS571 is essential for symbiosis with Sesbania rostrata and is involved in expression of reb genes.</title>
        <authorList>
            <person name="Akiba N."/>
            <person name="Aono T."/>
            <person name="Toyazaki H."/>
            <person name="Sato S."/>
            <person name="Oyaizu H."/>
        </authorList>
    </citation>
    <scope>NUCLEOTIDE SEQUENCE [LARGE SCALE GENOMIC DNA]</scope>
    <source>
        <strain evidence="9">ATCC 43989 / DSM 5975 / JCM 20966 / LMG 6465 / NBRC 14845 / NCIMB 13405 / ORS 571</strain>
    </source>
</reference>